<dbReference type="Proteomes" id="UP000193467">
    <property type="component" value="Unassembled WGS sequence"/>
</dbReference>
<dbReference type="AlphaFoldDB" id="A0A1Y2G4Q2"/>
<keyword evidence="1" id="KW-1133">Transmembrane helix</keyword>
<evidence type="ECO:0000313" key="3">
    <source>
        <dbReference type="Proteomes" id="UP000193467"/>
    </source>
</evidence>
<dbReference type="InParanoid" id="A0A1Y2G4Q2"/>
<gene>
    <name evidence="2" type="ORF">BCR35DRAFT_298554</name>
</gene>
<keyword evidence="3" id="KW-1185">Reference proteome</keyword>
<evidence type="ECO:0000313" key="2">
    <source>
        <dbReference type="EMBL" id="ORY92936.1"/>
    </source>
</evidence>
<evidence type="ECO:0008006" key="4">
    <source>
        <dbReference type="Google" id="ProtNLM"/>
    </source>
</evidence>
<protein>
    <recommendedName>
        <fullName evidence="4">Magnesium transporter</fullName>
    </recommendedName>
</protein>
<keyword evidence="1" id="KW-0812">Transmembrane</keyword>
<sequence>MDVLPTLEPANVVVGLVVVGVAICSLVAALFGMLDRILPPQATVWRDNFVGGGKYLKAVLGRAPSTGK</sequence>
<keyword evidence="1" id="KW-0472">Membrane</keyword>
<comment type="caution">
    <text evidence="2">The sequence shown here is derived from an EMBL/GenBank/DDBJ whole genome shotgun (WGS) entry which is preliminary data.</text>
</comment>
<feature type="transmembrane region" description="Helical" evidence="1">
    <location>
        <begin position="12"/>
        <end position="34"/>
    </location>
</feature>
<proteinExistence type="predicted"/>
<dbReference type="EMBL" id="MCGR01000001">
    <property type="protein sequence ID" value="ORY92936.1"/>
    <property type="molecule type" value="Genomic_DNA"/>
</dbReference>
<accession>A0A1Y2G4Q2</accession>
<organism evidence="2 3">
    <name type="scientific">Leucosporidium creatinivorum</name>
    <dbReference type="NCBI Taxonomy" id="106004"/>
    <lineage>
        <taxon>Eukaryota</taxon>
        <taxon>Fungi</taxon>
        <taxon>Dikarya</taxon>
        <taxon>Basidiomycota</taxon>
        <taxon>Pucciniomycotina</taxon>
        <taxon>Microbotryomycetes</taxon>
        <taxon>Leucosporidiales</taxon>
        <taxon>Leucosporidium</taxon>
    </lineage>
</organism>
<reference evidence="2 3" key="1">
    <citation type="submission" date="2016-07" db="EMBL/GenBank/DDBJ databases">
        <title>Pervasive Adenine N6-methylation of Active Genes in Fungi.</title>
        <authorList>
            <consortium name="DOE Joint Genome Institute"/>
            <person name="Mondo S.J."/>
            <person name="Dannebaum R.O."/>
            <person name="Kuo R.C."/>
            <person name="Labutti K."/>
            <person name="Haridas S."/>
            <person name="Kuo A."/>
            <person name="Salamov A."/>
            <person name="Ahrendt S.R."/>
            <person name="Lipzen A."/>
            <person name="Sullivan W."/>
            <person name="Andreopoulos W.B."/>
            <person name="Clum A."/>
            <person name="Lindquist E."/>
            <person name="Daum C."/>
            <person name="Ramamoorthy G.K."/>
            <person name="Gryganskyi A."/>
            <person name="Culley D."/>
            <person name="Magnuson J.K."/>
            <person name="James T.Y."/>
            <person name="O'Malley M.A."/>
            <person name="Stajich J.E."/>
            <person name="Spatafora J.W."/>
            <person name="Visel A."/>
            <person name="Grigoriev I.V."/>
        </authorList>
    </citation>
    <scope>NUCLEOTIDE SEQUENCE [LARGE SCALE GENOMIC DNA]</scope>
    <source>
        <strain evidence="2 3">62-1032</strain>
    </source>
</reference>
<name>A0A1Y2G4Q2_9BASI</name>
<evidence type="ECO:0000256" key="1">
    <source>
        <dbReference type="SAM" id="Phobius"/>
    </source>
</evidence>